<reference evidence="2" key="1">
    <citation type="submission" date="2014-11" db="EMBL/GenBank/DDBJ databases">
        <authorList>
            <person name="Otto D Thomas"/>
            <person name="Naeem Raeece"/>
        </authorList>
    </citation>
    <scope>NUCLEOTIDE SEQUENCE</scope>
</reference>
<feature type="region of interest" description="Disordered" evidence="1">
    <location>
        <begin position="307"/>
        <end position="400"/>
    </location>
</feature>
<feature type="compositionally biased region" description="Low complexity" evidence="1">
    <location>
        <begin position="170"/>
        <end position="189"/>
    </location>
</feature>
<dbReference type="EMBL" id="CDMZ01004599">
    <property type="protein sequence ID" value="CEM50236.1"/>
    <property type="molecule type" value="Genomic_DNA"/>
</dbReference>
<feature type="compositionally biased region" description="Basic and acidic residues" evidence="1">
    <location>
        <begin position="206"/>
        <end position="232"/>
    </location>
</feature>
<feature type="compositionally biased region" description="Polar residues" evidence="1">
    <location>
        <begin position="1"/>
        <end position="11"/>
    </location>
</feature>
<name>A0A0G4I084_9ALVE</name>
<gene>
    <name evidence="2" type="ORF">Cvel_34285</name>
</gene>
<feature type="compositionally biased region" description="Polar residues" evidence="1">
    <location>
        <begin position="233"/>
        <end position="242"/>
    </location>
</feature>
<evidence type="ECO:0000313" key="2">
    <source>
        <dbReference type="EMBL" id="CEM50236.1"/>
    </source>
</evidence>
<accession>A0A0G4I084</accession>
<feature type="non-terminal residue" evidence="2">
    <location>
        <position position="1"/>
    </location>
</feature>
<feature type="compositionally biased region" description="Gly residues" evidence="1">
    <location>
        <begin position="107"/>
        <end position="129"/>
    </location>
</feature>
<sequence length="999" mass="96586">QQGGSSHQPIVQQGGPGGAPLSSSPSASSSSSASASASSAAAAGGGVSGTSARLHRRIIQVGPSSPTPAVSSSSSATVAGGGAGATGQSNNPPAAGVGGLSSLLSQQGGGMFGGGCLGGSPGSGSGSAEGGISRVRGGGTSQPPPNHSTPSLGGAGPSVQATGIVPTPQGASSSAAAAPSSGLSGGLIAQGRGTPGRVVAVNGGGSRERDRLGMGVDRSTDREREREREQKNGESLTESGTDTHGLHSSIPHGTMSFEQMTFPFSSTNNLHPQHQSLIASLEGGVPGSTGADNVVPQSERPGVPIVVGASSSSSAAASSGVHHEGGQPGASTTGGSPPPLPVQAGGMPPSHSSAAACRRDSAGGSGRRGSAAHADAGSGSAISIPYPPQQAGNEGDRERTERDVIRATHPGPASGSVPGNVNGNVSPLNASAVTSSLATAMMHIQRISYTGTADGGTSGTSSISSQGGGGPAFSMNVLPGGDISTQPHSRSGAAGAVGVGTTGQASTSPPLASGLRPRHPLAHQNLPRTVHSASSVSRTGTQPAPSAAAASPSPGQLSGAVQETGASIPSGGGDGAGLSDLGLVHAAISASSSRQASLAHPPAEADGGEGGGVGGEGMVGRRASSGGGAHMGQTPTPDTPPSRAPPSAHLLPHSTTGGPSASAPPSPSYRAPPGSSEGVGPEGSSASWDSTAWGGQHKGMGGVPRMSAASGGGSGAPPQALPLVHDESTGGRLIPPRPGGSRQAGPSRAAGVPSLRVSGNGSSPSQEGQMGRPSVDGGVEVEVGGEDRGGTSSQSVWMGVRGYTEEKGRMQMGREGNEGVGMGPEEDGEVEAEEGGRDAADADTGGGCGRWTASPSSDTPVAVPSSNRTPGVGPSPCSASITLDSTHSAHPSPSSARAVEGDPAFLSPLNEPPPEEALTIPDSAPIPPHSSDGGEDEEILDAVVPVNFQEVNATVSVPQPENGNGNVGEGNALEPRGEESFLTEGVGGNGLPLPADHLS</sequence>
<dbReference type="VEuPathDB" id="CryptoDB:Cvel_34285"/>
<feature type="region of interest" description="Disordered" evidence="1">
    <location>
        <begin position="451"/>
        <end position="573"/>
    </location>
</feature>
<feature type="region of interest" description="Disordered" evidence="1">
    <location>
        <begin position="954"/>
        <end position="999"/>
    </location>
</feature>
<evidence type="ECO:0000256" key="1">
    <source>
        <dbReference type="SAM" id="MobiDB-lite"/>
    </source>
</evidence>
<feature type="compositionally biased region" description="Polar residues" evidence="1">
    <location>
        <begin position="853"/>
        <end position="869"/>
    </location>
</feature>
<feature type="compositionally biased region" description="Low complexity" evidence="1">
    <location>
        <begin position="19"/>
        <end position="42"/>
    </location>
</feature>
<feature type="compositionally biased region" description="Gly residues" evidence="1">
    <location>
        <begin position="608"/>
        <end position="618"/>
    </location>
</feature>
<feature type="compositionally biased region" description="Low complexity" evidence="1">
    <location>
        <begin position="543"/>
        <end position="554"/>
    </location>
</feature>
<feature type="compositionally biased region" description="Polar residues" evidence="1">
    <location>
        <begin position="877"/>
        <end position="886"/>
    </location>
</feature>
<proteinExistence type="predicted"/>
<feature type="region of interest" description="Disordered" evidence="1">
    <location>
        <begin position="1"/>
        <end position="269"/>
    </location>
</feature>
<feature type="compositionally biased region" description="Low complexity" evidence="1">
    <location>
        <begin position="309"/>
        <end position="319"/>
    </location>
</feature>
<feature type="compositionally biased region" description="Polar residues" evidence="1">
    <location>
        <begin position="531"/>
        <end position="542"/>
    </location>
</feature>
<feature type="compositionally biased region" description="Low complexity" evidence="1">
    <location>
        <begin position="668"/>
        <end position="687"/>
    </location>
</feature>
<feature type="compositionally biased region" description="Polar residues" evidence="1">
    <location>
        <begin position="256"/>
        <end position="269"/>
    </location>
</feature>
<feature type="compositionally biased region" description="Acidic residues" evidence="1">
    <location>
        <begin position="824"/>
        <end position="833"/>
    </location>
</feature>
<dbReference type="AlphaFoldDB" id="A0A0G4I084"/>
<feature type="compositionally biased region" description="Polar residues" evidence="1">
    <location>
        <begin position="757"/>
        <end position="768"/>
    </location>
</feature>
<feature type="compositionally biased region" description="Low complexity" evidence="1">
    <location>
        <begin position="368"/>
        <end position="384"/>
    </location>
</feature>
<protein>
    <submittedName>
        <fullName evidence="2">Uncharacterized protein</fullName>
    </submittedName>
</protein>
<feature type="compositionally biased region" description="Low complexity" evidence="1">
    <location>
        <begin position="61"/>
        <end position="78"/>
    </location>
</feature>
<organism evidence="2">
    <name type="scientific">Chromera velia CCMP2878</name>
    <dbReference type="NCBI Taxonomy" id="1169474"/>
    <lineage>
        <taxon>Eukaryota</taxon>
        <taxon>Sar</taxon>
        <taxon>Alveolata</taxon>
        <taxon>Colpodellida</taxon>
        <taxon>Chromeraceae</taxon>
        <taxon>Chromera</taxon>
    </lineage>
</organism>
<feature type="region of interest" description="Disordered" evidence="1">
    <location>
        <begin position="593"/>
        <end position="937"/>
    </location>
</feature>